<dbReference type="AlphaFoldDB" id="A0A3M7SDA1"/>
<accession>A0A3M7SDA1</accession>
<evidence type="ECO:0000313" key="5">
    <source>
        <dbReference type="EMBL" id="RNA33746.1"/>
    </source>
</evidence>
<feature type="domain" description="Homeobox" evidence="4">
    <location>
        <begin position="21"/>
        <end position="41"/>
    </location>
</feature>
<sequence>MTCIKFCFKTHSSANFFHVSDIIKKRVKTWFQNRRMKHKKVSKKSVNSTTGKTGDQVSLSFDGHVSRKMKHSDELNSRSNSKSSRSRSNSQSMSNDSNVDCESSKSDEETSFNQSMYEFGKEKEEVLDGEPRVDNENQNVKKSVEFAFSNHGLGQLPVNFSHLLQSQQFKLLNQFYHEMRNGNSSLTNVANGNYLNQIGFSMTHKVTDSGK</sequence>
<evidence type="ECO:0000259" key="4">
    <source>
        <dbReference type="PROSITE" id="PS50071"/>
    </source>
</evidence>
<protein>
    <recommendedName>
        <fullName evidence="4">Homeobox domain-containing protein</fullName>
    </recommendedName>
</protein>
<dbReference type="Pfam" id="PF00046">
    <property type="entry name" value="Homeodomain"/>
    <property type="match status" value="1"/>
</dbReference>
<dbReference type="Gene3D" id="1.10.10.60">
    <property type="entry name" value="Homeodomain-like"/>
    <property type="match status" value="1"/>
</dbReference>
<feature type="compositionally biased region" description="Low complexity" evidence="3">
    <location>
        <begin position="44"/>
        <end position="54"/>
    </location>
</feature>
<comment type="caution">
    <text evidence="5">The sequence shown here is derived from an EMBL/GenBank/DDBJ whole genome shotgun (WGS) entry which is preliminary data.</text>
</comment>
<comment type="subcellular location">
    <subcellularLocation>
        <location evidence="1 2">Nucleus</location>
    </subcellularLocation>
</comment>
<keyword evidence="6" id="KW-1185">Reference proteome</keyword>
<feature type="DNA-binding region" description="Homeobox" evidence="1">
    <location>
        <begin position="23"/>
        <end position="42"/>
    </location>
</feature>
<dbReference type="InterPro" id="IPR009057">
    <property type="entry name" value="Homeodomain-like_sf"/>
</dbReference>
<evidence type="ECO:0000256" key="3">
    <source>
        <dbReference type="SAM" id="MobiDB-lite"/>
    </source>
</evidence>
<keyword evidence="1 2" id="KW-0539">Nucleus</keyword>
<reference evidence="5 6" key="1">
    <citation type="journal article" date="2018" name="Sci. Rep.">
        <title>Genomic signatures of local adaptation to the degree of environmental predictability in rotifers.</title>
        <authorList>
            <person name="Franch-Gras L."/>
            <person name="Hahn C."/>
            <person name="Garcia-Roger E.M."/>
            <person name="Carmona M.J."/>
            <person name="Serra M."/>
            <person name="Gomez A."/>
        </authorList>
    </citation>
    <scope>NUCLEOTIDE SEQUENCE [LARGE SCALE GENOMIC DNA]</scope>
    <source>
        <strain evidence="5">HYR1</strain>
    </source>
</reference>
<gene>
    <name evidence="5" type="ORF">BpHYR1_000205</name>
</gene>
<dbReference type="InterPro" id="IPR001356">
    <property type="entry name" value="HD"/>
</dbReference>
<feature type="compositionally biased region" description="Low complexity" evidence="3">
    <location>
        <begin position="77"/>
        <end position="98"/>
    </location>
</feature>
<dbReference type="SUPFAM" id="SSF46689">
    <property type="entry name" value="Homeodomain-like"/>
    <property type="match status" value="1"/>
</dbReference>
<feature type="region of interest" description="Disordered" evidence="3">
    <location>
        <begin position="35"/>
        <end position="112"/>
    </location>
</feature>
<evidence type="ECO:0000256" key="1">
    <source>
        <dbReference type="PROSITE-ProRule" id="PRU00108"/>
    </source>
</evidence>
<proteinExistence type="predicted"/>
<dbReference type="PROSITE" id="PS50071">
    <property type="entry name" value="HOMEOBOX_2"/>
    <property type="match status" value="1"/>
</dbReference>
<name>A0A3M7SDA1_BRAPC</name>
<organism evidence="5 6">
    <name type="scientific">Brachionus plicatilis</name>
    <name type="common">Marine rotifer</name>
    <name type="synonym">Brachionus muelleri</name>
    <dbReference type="NCBI Taxonomy" id="10195"/>
    <lineage>
        <taxon>Eukaryota</taxon>
        <taxon>Metazoa</taxon>
        <taxon>Spiralia</taxon>
        <taxon>Gnathifera</taxon>
        <taxon>Rotifera</taxon>
        <taxon>Eurotatoria</taxon>
        <taxon>Monogononta</taxon>
        <taxon>Pseudotrocha</taxon>
        <taxon>Ploima</taxon>
        <taxon>Brachionidae</taxon>
        <taxon>Brachionus</taxon>
    </lineage>
</organism>
<dbReference type="GO" id="GO:0003677">
    <property type="term" value="F:DNA binding"/>
    <property type="evidence" value="ECO:0007669"/>
    <property type="project" value="UniProtKB-UniRule"/>
</dbReference>
<evidence type="ECO:0000313" key="6">
    <source>
        <dbReference type="Proteomes" id="UP000276133"/>
    </source>
</evidence>
<dbReference type="EMBL" id="REGN01001586">
    <property type="protein sequence ID" value="RNA33746.1"/>
    <property type="molecule type" value="Genomic_DNA"/>
</dbReference>
<keyword evidence="1 2" id="KW-0371">Homeobox</keyword>
<dbReference type="Proteomes" id="UP000276133">
    <property type="component" value="Unassembled WGS sequence"/>
</dbReference>
<evidence type="ECO:0000256" key="2">
    <source>
        <dbReference type="RuleBase" id="RU000682"/>
    </source>
</evidence>
<dbReference type="GO" id="GO:0005634">
    <property type="term" value="C:nucleus"/>
    <property type="evidence" value="ECO:0007669"/>
    <property type="project" value="UniProtKB-SubCell"/>
</dbReference>
<keyword evidence="1 2" id="KW-0238">DNA-binding</keyword>